<organism evidence="8 9">
    <name type="scientific">Paraperlucidibaca wandonensis</name>
    <dbReference type="NCBI Taxonomy" id="1268273"/>
    <lineage>
        <taxon>Bacteria</taxon>
        <taxon>Pseudomonadati</taxon>
        <taxon>Pseudomonadota</taxon>
        <taxon>Gammaproteobacteria</taxon>
        <taxon>Moraxellales</taxon>
        <taxon>Moraxellaceae</taxon>
        <taxon>Paraperlucidibaca</taxon>
    </lineage>
</organism>
<comment type="cofactor">
    <cofactor evidence="1">
        <name>FAD</name>
        <dbReference type="ChEBI" id="CHEBI:57692"/>
    </cofactor>
</comment>
<evidence type="ECO:0000256" key="4">
    <source>
        <dbReference type="ARBA" id="ARBA00022827"/>
    </source>
</evidence>
<dbReference type="InterPro" id="IPR036188">
    <property type="entry name" value="FAD/NAD-bd_sf"/>
</dbReference>
<accession>A0ABW3HJA9</accession>
<dbReference type="InterPro" id="IPR000172">
    <property type="entry name" value="GMC_OxRdtase_N"/>
</dbReference>
<dbReference type="PIRSF" id="PIRSF000137">
    <property type="entry name" value="Alcohol_oxidase"/>
    <property type="match status" value="1"/>
</dbReference>
<dbReference type="Gene3D" id="3.50.50.60">
    <property type="entry name" value="FAD/NAD(P)-binding domain"/>
    <property type="match status" value="1"/>
</dbReference>
<protein>
    <submittedName>
        <fullName evidence="8">GMC family oxidoreductase</fullName>
    </submittedName>
</protein>
<keyword evidence="9" id="KW-1185">Reference proteome</keyword>
<dbReference type="PANTHER" id="PTHR11552:SF147">
    <property type="entry name" value="CHOLINE DEHYDROGENASE, MITOCHONDRIAL"/>
    <property type="match status" value="1"/>
</dbReference>
<proteinExistence type="inferred from homology"/>
<evidence type="ECO:0000259" key="7">
    <source>
        <dbReference type="PROSITE" id="PS00624"/>
    </source>
</evidence>
<feature type="domain" description="Glucose-methanol-choline oxidoreductase N-terminal" evidence="6">
    <location>
        <begin position="79"/>
        <end position="102"/>
    </location>
</feature>
<evidence type="ECO:0000256" key="1">
    <source>
        <dbReference type="ARBA" id="ARBA00001974"/>
    </source>
</evidence>
<dbReference type="Pfam" id="PF00732">
    <property type="entry name" value="GMC_oxred_N"/>
    <property type="match status" value="1"/>
</dbReference>
<dbReference type="SUPFAM" id="SSF51905">
    <property type="entry name" value="FAD/NAD(P)-binding domain"/>
    <property type="match status" value="1"/>
</dbReference>
<evidence type="ECO:0000256" key="5">
    <source>
        <dbReference type="RuleBase" id="RU003968"/>
    </source>
</evidence>
<name>A0ABW3HJA9_9GAMM</name>
<dbReference type="RefSeq" id="WP_379071936.1">
    <property type="nucleotide sequence ID" value="NZ_JBHTIT010000001.1"/>
</dbReference>
<evidence type="ECO:0000256" key="2">
    <source>
        <dbReference type="ARBA" id="ARBA00010790"/>
    </source>
</evidence>
<evidence type="ECO:0000313" key="8">
    <source>
        <dbReference type="EMBL" id="MFD0950854.1"/>
    </source>
</evidence>
<keyword evidence="4 5" id="KW-0274">FAD</keyword>
<dbReference type="SUPFAM" id="SSF54373">
    <property type="entry name" value="FAD-linked reductases, C-terminal domain"/>
    <property type="match status" value="1"/>
</dbReference>
<sequence length="532" mass="57919">MFDYVIVGGGSGGCALAGRLSEDPAITVCLLEAGDGGTGTLVEVPAATVAILPTKIKNYAFETVPQSGLNGRKGYQPRGKTLGGSSAINAMAYIRGHRDDYDQWAAMGNVGWSYDDVLPYFRLSENNERIHDAFHGNNGPLSVCDLRTDNPIHARYKKATEQAGFKWNDDFNGADQEGIGLYQVTQKDGQRCSAAQAYVLPVMAQRPNLTVEIKAQALKLEFDGKRAVAVEIMQNGKRRVIRANKEIILAAGAFQTPQLLMLSGVGPAAELQKHGIPVLKDLPGVGQNLHDHPDFIFGYKTKSLDALGLSLKGSFRMLKEIRRYRNERRGAMTSNFAEGGGFLKISPHSPQPDVQLHFVVALVDDHARKFHAGHGFSCHVCLLRPKSRGSVTLASANPLDAPLIDPAFLQDPDDVEKLVEGYKLTKKLMDAPALAELFSKDMFTADVKTDDDIRQILRERSDTVYHPVGSCKMGLDDMAVVDPELRVHGMQGLRIVDASVIPSIIGGNTNAPTMMIAEKAYDLITGHSRVKA</sequence>
<keyword evidence="3 5" id="KW-0285">Flavoprotein</keyword>
<dbReference type="Gene3D" id="3.30.560.10">
    <property type="entry name" value="Glucose Oxidase, domain 3"/>
    <property type="match status" value="1"/>
</dbReference>
<reference evidence="9" key="1">
    <citation type="journal article" date="2019" name="Int. J. Syst. Evol. Microbiol.">
        <title>The Global Catalogue of Microorganisms (GCM) 10K type strain sequencing project: providing services to taxonomists for standard genome sequencing and annotation.</title>
        <authorList>
            <consortium name="The Broad Institute Genomics Platform"/>
            <consortium name="The Broad Institute Genome Sequencing Center for Infectious Disease"/>
            <person name="Wu L."/>
            <person name="Ma J."/>
        </authorList>
    </citation>
    <scope>NUCLEOTIDE SEQUENCE [LARGE SCALE GENOMIC DNA]</scope>
    <source>
        <strain evidence="9">CCUG 63419</strain>
    </source>
</reference>
<gene>
    <name evidence="8" type="ORF">ACFQ0F_10705</name>
</gene>
<comment type="caution">
    <text evidence="8">The sequence shown here is derived from an EMBL/GenBank/DDBJ whole genome shotgun (WGS) entry which is preliminary data.</text>
</comment>
<dbReference type="Proteomes" id="UP001597044">
    <property type="component" value="Unassembled WGS sequence"/>
</dbReference>
<feature type="domain" description="Glucose-methanol-choline oxidoreductase N-terminal" evidence="7">
    <location>
        <begin position="252"/>
        <end position="266"/>
    </location>
</feature>
<dbReference type="PANTHER" id="PTHR11552">
    <property type="entry name" value="GLUCOSE-METHANOL-CHOLINE GMC OXIDOREDUCTASE"/>
    <property type="match status" value="1"/>
</dbReference>
<comment type="similarity">
    <text evidence="2 5">Belongs to the GMC oxidoreductase family.</text>
</comment>
<evidence type="ECO:0000256" key="3">
    <source>
        <dbReference type="ARBA" id="ARBA00022630"/>
    </source>
</evidence>
<dbReference type="InterPro" id="IPR012132">
    <property type="entry name" value="GMC_OxRdtase"/>
</dbReference>
<dbReference type="InterPro" id="IPR007867">
    <property type="entry name" value="GMC_OxRtase_C"/>
</dbReference>
<dbReference type="PROSITE" id="PS00624">
    <property type="entry name" value="GMC_OXRED_2"/>
    <property type="match status" value="1"/>
</dbReference>
<dbReference type="EMBL" id="JBHTIT010000001">
    <property type="protein sequence ID" value="MFD0950854.1"/>
    <property type="molecule type" value="Genomic_DNA"/>
</dbReference>
<dbReference type="Pfam" id="PF05199">
    <property type="entry name" value="GMC_oxred_C"/>
    <property type="match status" value="1"/>
</dbReference>
<evidence type="ECO:0000259" key="6">
    <source>
        <dbReference type="PROSITE" id="PS00623"/>
    </source>
</evidence>
<dbReference type="PROSITE" id="PS00623">
    <property type="entry name" value="GMC_OXRED_1"/>
    <property type="match status" value="1"/>
</dbReference>
<evidence type="ECO:0000313" key="9">
    <source>
        <dbReference type="Proteomes" id="UP001597044"/>
    </source>
</evidence>